<dbReference type="AlphaFoldDB" id="A0A918NUS5"/>
<evidence type="ECO:0000256" key="1">
    <source>
        <dbReference type="SAM" id="MobiDB-lite"/>
    </source>
</evidence>
<protein>
    <submittedName>
        <fullName evidence="2">Uncharacterized protein</fullName>
    </submittedName>
</protein>
<evidence type="ECO:0000313" key="2">
    <source>
        <dbReference type="EMBL" id="GGX96408.1"/>
    </source>
</evidence>
<organism evidence="2 3">
    <name type="scientific">Streptomyces minutiscleroticus</name>
    <dbReference type="NCBI Taxonomy" id="68238"/>
    <lineage>
        <taxon>Bacteria</taxon>
        <taxon>Bacillati</taxon>
        <taxon>Actinomycetota</taxon>
        <taxon>Actinomycetes</taxon>
        <taxon>Kitasatosporales</taxon>
        <taxon>Streptomycetaceae</taxon>
        <taxon>Streptomyces</taxon>
    </lineage>
</organism>
<evidence type="ECO:0000313" key="3">
    <source>
        <dbReference type="Proteomes" id="UP000619244"/>
    </source>
</evidence>
<reference evidence="2" key="2">
    <citation type="submission" date="2020-09" db="EMBL/GenBank/DDBJ databases">
        <authorList>
            <person name="Sun Q."/>
            <person name="Ohkuma M."/>
        </authorList>
    </citation>
    <scope>NUCLEOTIDE SEQUENCE</scope>
    <source>
        <strain evidence="2">JCM 4790</strain>
    </source>
</reference>
<feature type="region of interest" description="Disordered" evidence="1">
    <location>
        <begin position="48"/>
        <end position="71"/>
    </location>
</feature>
<name>A0A918NUS5_9ACTN</name>
<dbReference type="Proteomes" id="UP000619244">
    <property type="component" value="Unassembled WGS sequence"/>
</dbReference>
<proteinExistence type="predicted"/>
<accession>A0A918NUS5</accession>
<reference evidence="2" key="1">
    <citation type="journal article" date="2014" name="Int. J. Syst. Evol. Microbiol.">
        <title>Complete genome sequence of Corynebacterium casei LMG S-19264T (=DSM 44701T), isolated from a smear-ripened cheese.</title>
        <authorList>
            <consortium name="US DOE Joint Genome Institute (JGI-PGF)"/>
            <person name="Walter F."/>
            <person name="Albersmeier A."/>
            <person name="Kalinowski J."/>
            <person name="Ruckert C."/>
        </authorList>
    </citation>
    <scope>NUCLEOTIDE SEQUENCE</scope>
    <source>
        <strain evidence="2">JCM 4790</strain>
    </source>
</reference>
<dbReference type="EMBL" id="BMVU01000036">
    <property type="protein sequence ID" value="GGX96408.1"/>
    <property type="molecule type" value="Genomic_DNA"/>
</dbReference>
<sequence>MSGLLLIRGIGCPPAPGVSPGVRQPVGRRHGGHGMERIIHLRAALRARTGGSARDAVPDTDGAGPVPPSSR</sequence>
<keyword evidence="3" id="KW-1185">Reference proteome</keyword>
<gene>
    <name evidence="2" type="ORF">GCM10010358_57750</name>
</gene>
<comment type="caution">
    <text evidence="2">The sequence shown here is derived from an EMBL/GenBank/DDBJ whole genome shotgun (WGS) entry which is preliminary data.</text>
</comment>